<evidence type="ECO:0000313" key="3">
    <source>
        <dbReference type="Proteomes" id="UP000002630"/>
    </source>
</evidence>
<feature type="compositionally biased region" description="Acidic residues" evidence="1">
    <location>
        <begin position="444"/>
        <end position="454"/>
    </location>
</feature>
<feature type="compositionally biased region" description="Low complexity" evidence="1">
    <location>
        <begin position="296"/>
        <end position="313"/>
    </location>
</feature>
<protein>
    <submittedName>
        <fullName evidence="2">Uncharacterized protein</fullName>
    </submittedName>
</protein>
<dbReference type="EMBL" id="FN649731">
    <property type="protein sequence ID" value="CBJ32862.1"/>
    <property type="molecule type" value="Genomic_DNA"/>
</dbReference>
<feature type="region of interest" description="Disordered" evidence="1">
    <location>
        <begin position="185"/>
        <end position="211"/>
    </location>
</feature>
<dbReference type="EMBL" id="FN648577">
    <property type="protein sequence ID" value="CBJ32862.1"/>
    <property type="molecule type" value="Genomic_DNA"/>
</dbReference>
<feature type="region of interest" description="Disordered" evidence="1">
    <location>
        <begin position="429"/>
        <end position="462"/>
    </location>
</feature>
<name>D7FZQ5_ECTSI</name>
<feature type="region of interest" description="Disordered" evidence="1">
    <location>
        <begin position="281"/>
        <end position="313"/>
    </location>
</feature>
<reference evidence="2 3" key="1">
    <citation type="journal article" date="2010" name="Nature">
        <title>The Ectocarpus genome and the independent evolution of multicellularity in brown algae.</title>
        <authorList>
            <person name="Cock J.M."/>
            <person name="Sterck L."/>
            <person name="Rouze P."/>
            <person name="Scornet D."/>
            <person name="Allen A.E."/>
            <person name="Amoutzias G."/>
            <person name="Anthouard V."/>
            <person name="Artiguenave F."/>
            <person name="Aury J.M."/>
            <person name="Badger J.H."/>
            <person name="Beszteri B."/>
            <person name="Billiau K."/>
            <person name="Bonnet E."/>
            <person name="Bothwell J.H."/>
            <person name="Bowler C."/>
            <person name="Boyen C."/>
            <person name="Brownlee C."/>
            <person name="Carrano C.J."/>
            <person name="Charrier B."/>
            <person name="Cho G.Y."/>
            <person name="Coelho S.M."/>
            <person name="Collen J."/>
            <person name="Corre E."/>
            <person name="Da Silva C."/>
            <person name="Delage L."/>
            <person name="Delaroque N."/>
            <person name="Dittami S.M."/>
            <person name="Doulbeau S."/>
            <person name="Elias M."/>
            <person name="Farnham G."/>
            <person name="Gachon C.M."/>
            <person name="Gschloessl B."/>
            <person name="Heesch S."/>
            <person name="Jabbari K."/>
            <person name="Jubin C."/>
            <person name="Kawai H."/>
            <person name="Kimura K."/>
            <person name="Kloareg B."/>
            <person name="Kupper F.C."/>
            <person name="Lang D."/>
            <person name="Le Bail A."/>
            <person name="Leblanc C."/>
            <person name="Lerouge P."/>
            <person name="Lohr M."/>
            <person name="Lopez P.J."/>
            <person name="Martens C."/>
            <person name="Maumus F."/>
            <person name="Michel G."/>
            <person name="Miranda-Saavedra D."/>
            <person name="Morales J."/>
            <person name="Moreau H."/>
            <person name="Motomura T."/>
            <person name="Nagasato C."/>
            <person name="Napoli C.A."/>
            <person name="Nelson D.R."/>
            <person name="Nyvall-Collen P."/>
            <person name="Peters A.F."/>
            <person name="Pommier C."/>
            <person name="Potin P."/>
            <person name="Poulain J."/>
            <person name="Quesneville H."/>
            <person name="Read B."/>
            <person name="Rensing S.A."/>
            <person name="Ritter A."/>
            <person name="Rousvoal S."/>
            <person name="Samanta M."/>
            <person name="Samson G."/>
            <person name="Schroeder D.C."/>
            <person name="Segurens B."/>
            <person name="Strittmatter M."/>
            <person name="Tonon T."/>
            <person name="Tregear J.W."/>
            <person name="Valentin K."/>
            <person name="von Dassow P."/>
            <person name="Yamagishi T."/>
            <person name="Van de Peer Y."/>
            <person name="Wincker P."/>
        </authorList>
    </citation>
    <scope>NUCLEOTIDE SEQUENCE [LARGE SCALE GENOMIC DNA]</scope>
    <source>
        <strain evidence="3">Ec32 / CCAP1310/4</strain>
    </source>
</reference>
<dbReference type="Proteomes" id="UP000002630">
    <property type="component" value="Linkage Group LG06"/>
</dbReference>
<evidence type="ECO:0000256" key="1">
    <source>
        <dbReference type="SAM" id="MobiDB-lite"/>
    </source>
</evidence>
<feature type="compositionally biased region" description="Low complexity" evidence="1">
    <location>
        <begin position="429"/>
        <end position="440"/>
    </location>
</feature>
<gene>
    <name evidence="2" type="ORF">Esi_0381_0010</name>
</gene>
<proteinExistence type="predicted"/>
<dbReference type="InParanoid" id="D7FZQ5"/>
<organism evidence="2 3">
    <name type="scientific">Ectocarpus siliculosus</name>
    <name type="common">Brown alga</name>
    <name type="synonym">Conferva siliculosa</name>
    <dbReference type="NCBI Taxonomy" id="2880"/>
    <lineage>
        <taxon>Eukaryota</taxon>
        <taxon>Sar</taxon>
        <taxon>Stramenopiles</taxon>
        <taxon>Ochrophyta</taxon>
        <taxon>PX clade</taxon>
        <taxon>Phaeophyceae</taxon>
        <taxon>Ectocarpales</taxon>
        <taxon>Ectocarpaceae</taxon>
        <taxon>Ectocarpus</taxon>
    </lineage>
</organism>
<accession>D7FZQ5</accession>
<sequence length="509" mass="54626">MRCAEHKVARKRRRNDLHANPGRWLLGVARYPASAAVDWSCAGMSDLASMTPSLPLAKRRCWDLIITGACTNADEDVKVLASFRKRYTSARKVEFKPTPATTNAVAVNTTATTTLNHTTDTGVAETANRGHDDRFTTNTKRRRVCIQVEFSGPQPIKGPAELMCSLLSGSSVSALPVFLTRGRRRKKSRTSCASDERAEEEAAVTDHVDPTSDTLVESALDRNDNCGDGEAHATLMRVEGEETAVAAAAATLSGPAGQKPPLPPQALSVAADDLIKWNDLIPHLDGDTPPRRRSTQDLSSMSPSSSVGGFSSSATLLSDGDEYSCDANMSSRESAAQLFEDADKAIAECYFAPVDTGGMPDLAGEAFPVDFDTDVKPELSEVPSRVDEGDGGGYVNASINSCSTKIERNPASSPVHTRTEGPVFDVAGKASPASADSAAAKQGEEEEESWEWFDSEGNARGSQEGDVAFGWLRQKIRARFIARLGPAQRKRVDTAVPRSTSATPWDIYI</sequence>
<dbReference type="OrthoDB" id="10435365at2759"/>
<dbReference type="AlphaFoldDB" id="D7FZQ5"/>
<keyword evidence="3" id="KW-1185">Reference proteome</keyword>
<evidence type="ECO:0000313" key="2">
    <source>
        <dbReference type="EMBL" id="CBJ32862.1"/>
    </source>
</evidence>